<evidence type="ECO:0000313" key="2">
    <source>
        <dbReference type="EMBL" id="WZW98135.1"/>
    </source>
</evidence>
<dbReference type="SUPFAM" id="SSF46785">
    <property type="entry name" value="Winged helix' DNA-binding domain"/>
    <property type="match status" value="1"/>
</dbReference>
<dbReference type="Proteomes" id="UP001434337">
    <property type="component" value="Chromosome"/>
</dbReference>
<evidence type="ECO:0000256" key="1">
    <source>
        <dbReference type="ARBA" id="ARBA00006479"/>
    </source>
</evidence>
<dbReference type="Gene3D" id="3.30.420.40">
    <property type="match status" value="2"/>
</dbReference>
<dbReference type="CDD" id="cd00090">
    <property type="entry name" value="HTH_ARSR"/>
    <property type="match status" value="1"/>
</dbReference>
<dbReference type="Pfam" id="PF13412">
    <property type="entry name" value="HTH_24"/>
    <property type="match status" value="1"/>
</dbReference>
<keyword evidence="3" id="KW-1185">Reference proteome</keyword>
<dbReference type="InterPro" id="IPR000600">
    <property type="entry name" value="ROK"/>
</dbReference>
<comment type="similarity">
    <text evidence="1">Belongs to the ROK (NagC/XylR) family.</text>
</comment>
<dbReference type="InterPro" id="IPR036390">
    <property type="entry name" value="WH_DNA-bd_sf"/>
</dbReference>
<dbReference type="SUPFAM" id="SSF53067">
    <property type="entry name" value="Actin-like ATPase domain"/>
    <property type="match status" value="1"/>
</dbReference>
<dbReference type="PANTHER" id="PTHR18964:SF149">
    <property type="entry name" value="BIFUNCTIONAL UDP-N-ACETYLGLUCOSAMINE 2-EPIMERASE_N-ACETYLMANNOSAMINE KINASE"/>
    <property type="match status" value="1"/>
</dbReference>
<proteinExistence type="inferred from homology"/>
<dbReference type="RefSeq" id="WP_342372262.1">
    <property type="nucleotide sequence ID" value="NZ_CP115965.1"/>
</dbReference>
<dbReference type="InterPro" id="IPR036388">
    <property type="entry name" value="WH-like_DNA-bd_sf"/>
</dbReference>
<accession>A0ABZ3C8R2</accession>
<sequence>MDLTGLGDAHRRLVLTLLQHGPLQRRDLAHRLGLSGGSITRLTKPLQERGLVVATAEQRNAAGRPAHTLDAVLPADTLLGVSVSTHTLRLVRTDLRARVLEDLSGPLASRHPEAVVERLALLVDRLAPAPTVGIGIGVSGIVHDGSTVVRSPFLRWADVPLAELVSQRLGHPCVVANDVAAVALAEAWFGLGLTTQSFLALTFGTGVGGAAVVRGEVQDAEAQGIGLLGHLPLIWPDGSVRRANVSLTDSALVTLARGYGSAATTADAVEAGADAGARRAAAEFAYACGALTGTGSAFLVPDAVVVLGERAGLVAAFADDFEAGIASVREAVAPPLAVTVRPHNRDVWARGAAVTALVRHVSGL</sequence>
<dbReference type="Pfam" id="PF00480">
    <property type="entry name" value="ROK"/>
    <property type="match status" value="1"/>
</dbReference>
<protein>
    <submittedName>
        <fullName evidence="2">ROK family protein</fullName>
    </submittedName>
</protein>
<dbReference type="PANTHER" id="PTHR18964">
    <property type="entry name" value="ROK (REPRESSOR, ORF, KINASE) FAMILY"/>
    <property type="match status" value="1"/>
</dbReference>
<dbReference type="Gene3D" id="1.10.10.10">
    <property type="entry name" value="Winged helix-like DNA-binding domain superfamily/Winged helix DNA-binding domain"/>
    <property type="match status" value="1"/>
</dbReference>
<dbReference type="InterPro" id="IPR011991">
    <property type="entry name" value="ArsR-like_HTH"/>
</dbReference>
<evidence type="ECO:0000313" key="3">
    <source>
        <dbReference type="Proteomes" id="UP001434337"/>
    </source>
</evidence>
<dbReference type="InterPro" id="IPR043129">
    <property type="entry name" value="ATPase_NBD"/>
</dbReference>
<gene>
    <name evidence="2" type="ORF">PCC79_14760</name>
</gene>
<dbReference type="EMBL" id="CP115965">
    <property type="protein sequence ID" value="WZW98135.1"/>
    <property type="molecule type" value="Genomic_DNA"/>
</dbReference>
<organism evidence="2 3">
    <name type="scientific">Propioniciclava soli</name>
    <dbReference type="NCBI Taxonomy" id="2775081"/>
    <lineage>
        <taxon>Bacteria</taxon>
        <taxon>Bacillati</taxon>
        <taxon>Actinomycetota</taxon>
        <taxon>Actinomycetes</taxon>
        <taxon>Propionibacteriales</taxon>
        <taxon>Propionibacteriaceae</taxon>
        <taxon>Propioniciclava</taxon>
    </lineage>
</organism>
<reference evidence="2 3" key="1">
    <citation type="journal article" date="2023" name="Environ Microbiome">
        <title>A coral-associated actinobacterium mitigates coral bleaching under heat stress.</title>
        <authorList>
            <person name="Li J."/>
            <person name="Zou Y."/>
            <person name="Li Q."/>
            <person name="Zhang J."/>
            <person name="Bourne D.G."/>
            <person name="Lyu Y."/>
            <person name="Liu C."/>
            <person name="Zhang S."/>
        </authorList>
    </citation>
    <scope>NUCLEOTIDE SEQUENCE [LARGE SCALE GENOMIC DNA]</scope>
    <source>
        <strain evidence="2 3">SCSIO 13291</strain>
    </source>
</reference>
<name>A0ABZ3C8R2_9ACTN</name>